<comment type="caution">
    <text evidence="2">The sequence shown here is derived from an EMBL/GenBank/DDBJ whole genome shotgun (WGS) entry which is preliminary data.</text>
</comment>
<organism evidence="2 3">
    <name type="scientific">Amycolatopsis plumensis</name>
    <dbReference type="NCBI Taxonomy" id="236508"/>
    <lineage>
        <taxon>Bacteria</taxon>
        <taxon>Bacillati</taxon>
        <taxon>Actinomycetota</taxon>
        <taxon>Actinomycetes</taxon>
        <taxon>Pseudonocardiales</taxon>
        <taxon>Pseudonocardiaceae</taxon>
        <taxon>Amycolatopsis</taxon>
    </lineage>
</organism>
<proteinExistence type="predicted"/>
<sequence>MHRNWRKSSHSGDSGDCVEVAVDGTVGVRDSKAPAAGQLTVSQQAWSAALDRLR</sequence>
<accession>A0ABV5U880</accession>
<reference evidence="2 3" key="1">
    <citation type="submission" date="2024-09" db="EMBL/GenBank/DDBJ databases">
        <authorList>
            <person name="Sun Q."/>
            <person name="Mori K."/>
        </authorList>
    </citation>
    <scope>NUCLEOTIDE SEQUENCE [LARGE SCALE GENOMIC DNA]</scope>
    <source>
        <strain evidence="2 3">JCM 13852</strain>
    </source>
</reference>
<dbReference type="InterPro" id="IPR007278">
    <property type="entry name" value="DUF397"/>
</dbReference>
<protein>
    <submittedName>
        <fullName evidence="2">DUF397 domain-containing protein</fullName>
    </submittedName>
</protein>
<evidence type="ECO:0000313" key="2">
    <source>
        <dbReference type="EMBL" id="MFB9687612.1"/>
    </source>
</evidence>
<dbReference type="EMBL" id="JBHMBK010000020">
    <property type="protein sequence ID" value="MFB9687612.1"/>
    <property type="molecule type" value="Genomic_DNA"/>
</dbReference>
<dbReference type="Proteomes" id="UP001589535">
    <property type="component" value="Unassembled WGS sequence"/>
</dbReference>
<evidence type="ECO:0000259" key="1">
    <source>
        <dbReference type="Pfam" id="PF04149"/>
    </source>
</evidence>
<dbReference type="RefSeq" id="WP_378198285.1">
    <property type="nucleotide sequence ID" value="NZ_JBHMBK010000020.1"/>
</dbReference>
<dbReference type="Pfam" id="PF04149">
    <property type="entry name" value="DUF397"/>
    <property type="match status" value="1"/>
</dbReference>
<evidence type="ECO:0000313" key="3">
    <source>
        <dbReference type="Proteomes" id="UP001589535"/>
    </source>
</evidence>
<feature type="domain" description="DUF397" evidence="1">
    <location>
        <begin position="4"/>
        <end position="53"/>
    </location>
</feature>
<keyword evidence="3" id="KW-1185">Reference proteome</keyword>
<gene>
    <name evidence="2" type="ORF">ACFFTO_25825</name>
</gene>
<name>A0ABV5U880_9PSEU</name>